<comment type="caution">
    <text evidence="3">The sequence shown here is derived from an EMBL/GenBank/DDBJ whole genome shotgun (WGS) entry which is preliminary data.</text>
</comment>
<dbReference type="Proteomes" id="UP000827284">
    <property type="component" value="Unassembled WGS sequence"/>
</dbReference>
<evidence type="ECO:0000313" key="3">
    <source>
        <dbReference type="EMBL" id="GJJ77263.1"/>
    </source>
</evidence>
<dbReference type="OrthoDB" id="10258692at2759"/>
<dbReference type="SUPFAM" id="SSF46689">
    <property type="entry name" value="Homeodomain-like"/>
    <property type="match status" value="1"/>
</dbReference>
<sequence>MSVGVADATADIIPPLAQKRASVVDVVKTKVEVADDSISSKLTTNGMDLADGTETSFQSHDVPEATQLSIGNPEHSDRELSDLDRVAVESTFTTGDLPPVCEENREDTEIKELASTPKKATTMSEATTVSLSTVETIDNLAVVPALLSAKKRKWSRPTRVVKPEQSDLDAGHDGESDGDRTDSEEEQGDDEDDGDYGRTKRVASANEPAPRRSQKQAKLSEYELKRLENIRQNQEMLLQLRIPEAVSAVVESVVALKAESSTPAPVRIPRKNPVKKAPKIILPVRVSNRVRGLAVDTTVEIDENDQIQTGGSKVAGKVNSRDQSGKGSAADSLSEDEAEDAGKLMSGDLFFDEETRAKAIRVDGHYRGWLNSEVMTKYGFEGSAQEAWDANGGGSFSFKDPLGENAVRSKSGKRGPKHDAKMVAKAMFKKNPNAFFYRHNEPGQEQWTGDWTEPEKELFLKVAREHGCGDKWGLFASHIPHRVGYQCSNFYRQVVLPEGLVFDSNYEYTSRGRPIYCGKYNQRRN</sequence>
<feature type="domain" description="Myb-like" evidence="2">
    <location>
        <begin position="449"/>
        <end position="495"/>
    </location>
</feature>
<keyword evidence="4" id="KW-1185">Reference proteome</keyword>
<protein>
    <recommendedName>
        <fullName evidence="2">Myb-like domain-containing protein</fullName>
    </recommendedName>
</protein>
<feature type="region of interest" description="Disordered" evidence="1">
    <location>
        <begin position="310"/>
        <end position="338"/>
    </location>
</feature>
<evidence type="ECO:0000313" key="4">
    <source>
        <dbReference type="Proteomes" id="UP000827284"/>
    </source>
</evidence>
<dbReference type="InterPro" id="IPR009057">
    <property type="entry name" value="Homeodomain-like_sf"/>
</dbReference>
<evidence type="ECO:0000256" key="1">
    <source>
        <dbReference type="SAM" id="MobiDB-lite"/>
    </source>
</evidence>
<gene>
    <name evidence="3" type="ORF">EMPS_09622</name>
</gene>
<feature type="region of interest" description="Disordered" evidence="1">
    <location>
        <begin position="153"/>
        <end position="218"/>
    </location>
</feature>
<organism evidence="3 4">
    <name type="scientific">Entomortierella parvispora</name>
    <dbReference type="NCBI Taxonomy" id="205924"/>
    <lineage>
        <taxon>Eukaryota</taxon>
        <taxon>Fungi</taxon>
        <taxon>Fungi incertae sedis</taxon>
        <taxon>Mucoromycota</taxon>
        <taxon>Mortierellomycotina</taxon>
        <taxon>Mortierellomycetes</taxon>
        <taxon>Mortierellales</taxon>
        <taxon>Mortierellaceae</taxon>
        <taxon>Entomortierella</taxon>
    </lineage>
</organism>
<dbReference type="InterPro" id="IPR001005">
    <property type="entry name" value="SANT/Myb"/>
</dbReference>
<dbReference type="Pfam" id="PF00249">
    <property type="entry name" value="Myb_DNA-binding"/>
    <property type="match status" value="1"/>
</dbReference>
<dbReference type="PROSITE" id="PS50090">
    <property type="entry name" value="MYB_LIKE"/>
    <property type="match status" value="1"/>
</dbReference>
<evidence type="ECO:0000259" key="2">
    <source>
        <dbReference type="PROSITE" id="PS50090"/>
    </source>
</evidence>
<accession>A0A9P3HIP5</accession>
<feature type="region of interest" description="Disordered" evidence="1">
    <location>
        <begin position="94"/>
        <end position="121"/>
    </location>
</feature>
<dbReference type="Gene3D" id="1.10.10.60">
    <property type="entry name" value="Homeodomain-like"/>
    <property type="match status" value="1"/>
</dbReference>
<reference evidence="3" key="2">
    <citation type="journal article" date="2022" name="Microbiol. Resour. Announc.">
        <title>Whole-Genome Sequence of Entomortierella parvispora E1425, a Mucoromycotan Fungus Associated with Burkholderiaceae-Related Endosymbiotic Bacteria.</title>
        <authorList>
            <person name="Herlambang A."/>
            <person name="Guo Y."/>
            <person name="Takashima Y."/>
            <person name="Narisawa K."/>
            <person name="Ohta H."/>
            <person name="Nishizawa T."/>
        </authorList>
    </citation>
    <scope>NUCLEOTIDE SEQUENCE</scope>
    <source>
        <strain evidence="3">E1425</strain>
    </source>
</reference>
<name>A0A9P3HIP5_9FUNG</name>
<feature type="compositionally biased region" description="Basic and acidic residues" evidence="1">
    <location>
        <begin position="161"/>
        <end position="181"/>
    </location>
</feature>
<dbReference type="CDD" id="cd00167">
    <property type="entry name" value="SANT"/>
    <property type="match status" value="1"/>
</dbReference>
<dbReference type="EMBL" id="BQFW01000013">
    <property type="protein sequence ID" value="GJJ77263.1"/>
    <property type="molecule type" value="Genomic_DNA"/>
</dbReference>
<feature type="compositionally biased region" description="Acidic residues" evidence="1">
    <location>
        <begin position="182"/>
        <end position="194"/>
    </location>
</feature>
<reference evidence="3" key="1">
    <citation type="submission" date="2021-11" db="EMBL/GenBank/DDBJ databases">
        <authorList>
            <person name="Herlambang A."/>
            <person name="Guo Y."/>
            <person name="Takashima Y."/>
            <person name="Nishizawa T."/>
        </authorList>
    </citation>
    <scope>NUCLEOTIDE SEQUENCE</scope>
    <source>
        <strain evidence="3">E1425</strain>
    </source>
</reference>
<proteinExistence type="predicted"/>
<dbReference type="AlphaFoldDB" id="A0A9P3HIP5"/>